<dbReference type="PROSITE" id="PS50002">
    <property type="entry name" value="SH3"/>
    <property type="match status" value="1"/>
</dbReference>
<dbReference type="InterPro" id="IPR001452">
    <property type="entry name" value="SH3_domain"/>
</dbReference>
<keyword evidence="2" id="KW-0479">Metal-binding</keyword>
<dbReference type="InterPro" id="IPR000980">
    <property type="entry name" value="SH2"/>
</dbReference>
<dbReference type="GO" id="GO:0016477">
    <property type="term" value="P:cell migration"/>
    <property type="evidence" value="ECO:0007669"/>
    <property type="project" value="TreeGrafter"/>
</dbReference>
<sequence>RSNIFPDNSMANGHDFQMYSFEDTASCKACQMLLRGTFFQGYRCTRCKVPAHKECLGRVPLCGKQTSETQNKSNRSTPNRNTDQGLPKMEVSQEYYGVPPPPVAYGPPLRLCLGDIIEITKAEVEQQWWEGRNTATNEVGWFPRTRVKPYLCVSNPPVPDLSSFPWYAGPMERGEAQSLLNNRSDGTYLVRQRVKDCGEYAISIKFNLEVKHIKVTTADGLYRVTDKKAFKGSLQHLPFPKLHIY</sequence>
<dbReference type="SMART" id="SM00109">
    <property type="entry name" value="C1"/>
    <property type="match status" value="1"/>
</dbReference>
<dbReference type="Proteomes" id="UP000008672">
    <property type="component" value="Unassembled WGS sequence"/>
</dbReference>
<keyword evidence="11" id="KW-1185">Reference proteome</keyword>
<reference evidence="11" key="1">
    <citation type="submission" date="2011-08" db="EMBL/GenBank/DDBJ databases">
        <title>The draft genome of Latimeria chalumnae.</title>
        <authorList>
            <person name="Di Palma F."/>
            <person name="Alfoldi J."/>
            <person name="Johnson J."/>
            <person name="Berlin A."/>
            <person name="Gnerre S."/>
            <person name="Jaffe D."/>
            <person name="MacCallum I."/>
            <person name="Young S."/>
            <person name="Walker B.J."/>
            <person name="Lander E."/>
            <person name="Lindblad-Toh K."/>
        </authorList>
    </citation>
    <scope>NUCLEOTIDE SEQUENCE [LARGE SCALE GENOMIC DNA]</scope>
    <source>
        <strain evidence="11">Wild caught</strain>
    </source>
</reference>
<reference evidence="10" key="3">
    <citation type="submission" date="2025-09" db="UniProtKB">
        <authorList>
            <consortium name="Ensembl"/>
        </authorList>
    </citation>
    <scope>IDENTIFICATION</scope>
</reference>
<dbReference type="Ensembl" id="ENSLACT00000010482.1">
    <property type="protein sequence ID" value="ENSLACP00000010403.1"/>
    <property type="gene ID" value="ENSLACG00000009165.1"/>
</dbReference>
<feature type="domain" description="SH3" evidence="8">
    <location>
        <begin position="84"/>
        <end position="152"/>
    </location>
</feature>
<dbReference type="Gene3D" id="3.30.60.20">
    <property type="match status" value="1"/>
</dbReference>
<evidence type="ECO:0000256" key="3">
    <source>
        <dbReference type="ARBA" id="ARBA00022833"/>
    </source>
</evidence>
<dbReference type="eggNOG" id="KOG2996">
    <property type="taxonomic scope" value="Eukaryota"/>
</dbReference>
<keyword evidence="1 5" id="KW-0728">SH3 domain</keyword>
<feature type="domain" description="Phorbol-ester/DAG-type" evidence="9">
    <location>
        <begin position="13"/>
        <end position="62"/>
    </location>
</feature>
<dbReference type="SMART" id="SM00252">
    <property type="entry name" value="SH2"/>
    <property type="match status" value="1"/>
</dbReference>
<feature type="domain" description="SH2" evidence="7">
    <location>
        <begin position="166"/>
        <end position="230"/>
    </location>
</feature>
<dbReference type="Pfam" id="PF00130">
    <property type="entry name" value="C1_1"/>
    <property type="match status" value="1"/>
</dbReference>
<dbReference type="GO" id="GO:0046872">
    <property type="term" value="F:metal ion binding"/>
    <property type="evidence" value="ECO:0007669"/>
    <property type="project" value="UniProtKB-KW"/>
</dbReference>
<dbReference type="PROSITE" id="PS50081">
    <property type="entry name" value="ZF_DAG_PE_2"/>
    <property type="match status" value="1"/>
</dbReference>
<dbReference type="GeneTree" id="ENSGT00940000159125"/>
<dbReference type="GO" id="GO:0005737">
    <property type="term" value="C:cytoplasm"/>
    <property type="evidence" value="ECO:0007669"/>
    <property type="project" value="TreeGrafter"/>
</dbReference>
<feature type="region of interest" description="Disordered" evidence="6">
    <location>
        <begin position="66"/>
        <end position="86"/>
    </location>
</feature>
<dbReference type="PROSITE" id="PS00479">
    <property type="entry name" value="ZF_DAG_PE_1"/>
    <property type="match status" value="1"/>
</dbReference>
<dbReference type="Gene3D" id="2.30.30.40">
    <property type="entry name" value="SH3 Domains"/>
    <property type="match status" value="1"/>
</dbReference>
<dbReference type="EMBL" id="AFYH01143881">
    <property type="status" value="NOT_ANNOTATED_CDS"/>
    <property type="molecule type" value="Genomic_DNA"/>
</dbReference>
<evidence type="ECO:0000256" key="6">
    <source>
        <dbReference type="SAM" id="MobiDB-lite"/>
    </source>
</evidence>
<dbReference type="Gene3D" id="3.30.505.10">
    <property type="entry name" value="SH2 domain"/>
    <property type="match status" value="1"/>
</dbReference>
<evidence type="ECO:0000259" key="8">
    <source>
        <dbReference type="PROSITE" id="PS50002"/>
    </source>
</evidence>
<dbReference type="SUPFAM" id="SSF55550">
    <property type="entry name" value="SH2 domain"/>
    <property type="match status" value="1"/>
</dbReference>
<accession>H3AL82</accession>
<dbReference type="PANTHER" id="PTHR45818:SF2">
    <property type="entry name" value="PROTO-ONCOGENE VAV"/>
    <property type="match status" value="1"/>
</dbReference>
<dbReference type="InterPro" id="IPR036028">
    <property type="entry name" value="SH3-like_dom_sf"/>
</dbReference>
<organism evidence="10 11">
    <name type="scientific">Latimeria chalumnae</name>
    <name type="common">Coelacanth</name>
    <dbReference type="NCBI Taxonomy" id="7897"/>
    <lineage>
        <taxon>Eukaryota</taxon>
        <taxon>Metazoa</taxon>
        <taxon>Chordata</taxon>
        <taxon>Craniata</taxon>
        <taxon>Vertebrata</taxon>
        <taxon>Euteleostomi</taxon>
        <taxon>Coelacanthiformes</taxon>
        <taxon>Coelacanthidae</taxon>
        <taxon>Latimeria</taxon>
    </lineage>
</organism>
<reference evidence="10" key="2">
    <citation type="submission" date="2025-08" db="UniProtKB">
        <authorList>
            <consortium name="Ensembl"/>
        </authorList>
    </citation>
    <scope>IDENTIFICATION</scope>
</reference>
<evidence type="ECO:0000313" key="10">
    <source>
        <dbReference type="Ensembl" id="ENSLACP00000010403.1"/>
    </source>
</evidence>
<dbReference type="GO" id="GO:0005085">
    <property type="term" value="F:guanyl-nucleotide exchange factor activity"/>
    <property type="evidence" value="ECO:0007669"/>
    <property type="project" value="TreeGrafter"/>
</dbReference>
<dbReference type="InterPro" id="IPR002219">
    <property type="entry name" value="PKC_DAG/PE"/>
</dbReference>
<evidence type="ECO:0000313" key="11">
    <source>
        <dbReference type="Proteomes" id="UP000008672"/>
    </source>
</evidence>
<evidence type="ECO:0000256" key="4">
    <source>
        <dbReference type="PROSITE-ProRule" id="PRU00191"/>
    </source>
</evidence>
<dbReference type="InParanoid" id="H3AL82"/>
<dbReference type="PROSITE" id="PS50001">
    <property type="entry name" value="SH2"/>
    <property type="match status" value="1"/>
</dbReference>
<dbReference type="STRING" id="7897.ENSLACP00000010403"/>
<dbReference type="PRINTS" id="PR00401">
    <property type="entry name" value="SH2DOMAIN"/>
</dbReference>
<dbReference type="Pfam" id="PF00017">
    <property type="entry name" value="SH2"/>
    <property type="match status" value="1"/>
</dbReference>
<dbReference type="AlphaFoldDB" id="H3AL82"/>
<protein>
    <submittedName>
        <fullName evidence="10">Uncharacterized protein</fullName>
    </submittedName>
</protein>
<proteinExistence type="predicted"/>
<dbReference type="OMA" id="MANGHDF"/>
<evidence type="ECO:0000259" key="7">
    <source>
        <dbReference type="PROSITE" id="PS50001"/>
    </source>
</evidence>
<evidence type="ECO:0000256" key="2">
    <source>
        <dbReference type="ARBA" id="ARBA00022723"/>
    </source>
</evidence>
<keyword evidence="3" id="KW-0862">Zinc</keyword>
<dbReference type="FunFam" id="3.30.60.20:FF:000015">
    <property type="entry name" value="Vav guanine nucleotide exchange factor 1"/>
    <property type="match status" value="1"/>
</dbReference>
<name>H3AL82_LATCH</name>
<dbReference type="PANTHER" id="PTHR45818">
    <property type="entry name" value="PROTEIN VAV"/>
    <property type="match status" value="1"/>
</dbReference>
<dbReference type="SMART" id="SM00326">
    <property type="entry name" value="SH3"/>
    <property type="match status" value="1"/>
</dbReference>
<dbReference type="EMBL" id="AFYH01143882">
    <property type="status" value="NOT_ANNOTATED_CDS"/>
    <property type="molecule type" value="Genomic_DNA"/>
</dbReference>
<evidence type="ECO:0000259" key="9">
    <source>
        <dbReference type="PROSITE" id="PS50081"/>
    </source>
</evidence>
<dbReference type="EMBL" id="AFYH01143883">
    <property type="status" value="NOT_ANNOTATED_CDS"/>
    <property type="molecule type" value="Genomic_DNA"/>
</dbReference>
<dbReference type="InterPro" id="IPR046349">
    <property type="entry name" value="C1-like_sf"/>
</dbReference>
<evidence type="ECO:0000256" key="1">
    <source>
        <dbReference type="ARBA" id="ARBA00022443"/>
    </source>
</evidence>
<dbReference type="Pfam" id="PF07653">
    <property type="entry name" value="SH3_2"/>
    <property type="match status" value="1"/>
</dbReference>
<dbReference type="SUPFAM" id="SSF57889">
    <property type="entry name" value="Cysteine-rich domain"/>
    <property type="match status" value="1"/>
</dbReference>
<dbReference type="HOGENOM" id="CLU_073864_0_0_1"/>
<evidence type="ECO:0000256" key="5">
    <source>
        <dbReference type="PROSITE-ProRule" id="PRU00192"/>
    </source>
</evidence>
<keyword evidence="4" id="KW-0727">SH2 domain</keyword>
<feature type="compositionally biased region" description="Polar residues" evidence="6">
    <location>
        <begin position="66"/>
        <end position="84"/>
    </location>
</feature>
<dbReference type="InterPro" id="IPR036860">
    <property type="entry name" value="SH2_dom_sf"/>
</dbReference>
<dbReference type="SUPFAM" id="SSF50044">
    <property type="entry name" value="SH3-domain"/>
    <property type="match status" value="1"/>
</dbReference>